<dbReference type="InterPro" id="IPR011009">
    <property type="entry name" value="Kinase-like_dom_sf"/>
</dbReference>
<feature type="compositionally biased region" description="Pro residues" evidence="10">
    <location>
        <begin position="12"/>
        <end position="27"/>
    </location>
</feature>
<accession>A0A511KA06</accession>
<evidence type="ECO:0000313" key="13">
    <source>
        <dbReference type="Proteomes" id="UP000321518"/>
    </source>
</evidence>
<dbReference type="InterPro" id="IPR008271">
    <property type="entry name" value="Ser/Thr_kinase_AS"/>
</dbReference>
<dbReference type="Gene3D" id="1.10.510.10">
    <property type="entry name" value="Transferase(Phosphotransferase) domain 1"/>
    <property type="match status" value="1"/>
</dbReference>
<feature type="compositionally biased region" description="Low complexity" evidence="10">
    <location>
        <begin position="1"/>
        <end position="11"/>
    </location>
</feature>
<gene>
    <name evidence="12" type="ORF">Rt10032_c02g1176</name>
</gene>
<feature type="compositionally biased region" description="Polar residues" evidence="10">
    <location>
        <begin position="145"/>
        <end position="167"/>
    </location>
</feature>
<dbReference type="Pfam" id="PF00069">
    <property type="entry name" value="Pkinase"/>
    <property type="match status" value="1"/>
</dbReference>
<evidence type="ECO:0000256" key="8">
    <source>
        <dbReference type="ARBA" id="ARBA00047899"/>
    </source>
</evidence>
<feature type="region of interest" description="Disordered" evidence="10">
    <location>
        <begin position="245"/>
        <end position="391"/>
    </location>
</feature>
<feature type="compositionally biased region" description="Low complexity" evidence="10">
    <location>
        <begin position="320"/>
        <end position="373"/>
    </location>
</feature>
<dbReference type="PROSITE" id="PS00108">
    <property type="entry name" value="PROTEIN_KINASE_ST"/>
    <property type="match status" value="1"/>
</dbReference>
<feature type="compositionally biased region" description="Basic and acidic residues" evidence="10">
    <location>
        <begin position="297"/>
        <end position="319"/>
    </location>
</feature>
<organism evidence="12 13">
    <name type="scientific">Rhodotorula toruloides</name>
    <name type="common">Yeast</name>
    <name type="synonym">Rhodosporidium toruloides</name>
    <dbReference type="NCBI Taxonomy" id="5286"/>
    <lineage>
        <taxon>Eukaryota</taxon>
        <taxon>Fungi</taxon>
        <taxon>Dikarya</taxon>
        <taxon>Basidiomycota</taxon>
        <taxon>Pucciniomycotina</taxon>
        <taxon>Microbotryomycetes</taxon>
        <taxon>Sporidiobolales</taxon>
        <taxon>Sporidiobolaceae</taxon>
        <taxon>Rhodotorula</taxon>
    </lineage>
</organism>
<comment type="caution">
    <text evidence="12">The sequence shown here is derived from an EMBL/GenBank/DDBJ whole genome shotgun (WGS) entry which is preliminary data.</text>
</comment>
<dbReference type="CDD" id="cd05574">
    <property type="entry name" value="STKc_phototropin_like"/>
    <property type="match status" value="1"/>
</dbReference>
<dbReference type="SUPFAM" id="SSF56112">
    <property type="entry name" value="Protein kinase-like (PK-like)"/>
    <property type="match status" value="1"/>
</dbReference>
<dbReference type="AlphaFoldDB" id="A0A511KA06"/>
<evidence type="ECO:0000256" key="9">
    <source>
        <dbReference type="ARBA" id="ARBA00048679"/>
    </source>
</evidence>
<feature type="region of interest" description="Disordered" evidence="10">
    <location>
        <begin position="1"/>
        <end position="226"/>
    </location>
</feature>
<feature type="compositionally biased region" description="Basic residues" evidence="10">
    <location>
        <begin position="788"/>
        <end position="797"/>
    </location>
</feature>
<keyword evidence="4" id="KW-0808">Transferase</keyword>
<reference evidence="12 13" key="1">
    <citation type="submission" date="2019-07" db="EMBL/GenBank/DDBJ databases">
        <title>Rhodotorula toruloides NBRC10032 genome sequencing.</title>
        <authorList>
            <person name="Shida Y."/>
            <person name="Takaku H."/>
            <person name="Ogasawara W."/>
            <person name="Mori K."/>
        </authorList>
    </citation>
    <scope>NUCLEOTIDE SEQUENCE [LARGE SCALE GENOMIC DNA]</scope>
    <source>
        <strain evidence="12 13">NBRC10032</strain>
    </source>
</reference>
<dbReference type="InterPro" id="IPR000719">
    <property type="entry name" value="Prot_kinase_dom"/>
</dbReference>
<feature type="compositionally biased region" description="Polar residues" evidence="10">
    <location>
        <begin position="207"/>
        <end position="218"/>
    </location>
</feature>
<dbReference type="PROSITE" id="PS50011">
    <property type="entry name" value="PROTEIN_KINASE_DOM"/>
    <property type="match status" value="1"/>
</dbReference>
<comment type="similarity">
    <text evidence="1">Belongs to the protein kinase superfamily. AGC Ser/Thr protein kinase family.</text>
</comment>
<feature type="compositionally biased region" description="Basic and acidic residues" evidence="10">
    <location>
        <begin position="168"/>
        <end position="182"/>
    </location>
</feature>
<evidence type="ECO:0000256" key="5">
    <source>
        <dbReference type="ARBA" id="ARBA00022741"/>
    </source>
</evidence>
<evidence type="ECO:0000256" key="4">
    <source>
        <dbReference type="ARBA" id="ARBA00022679"/>
    </source>
</evidence>
<dbReference type="Gene3D" id="3.30.200.20">
    <property type="entry name" value="Phosphorylase Kinase, domain 1"/>
    <property type="match status" value="1"/>
</dbReference>
<dbReference type="GO" id="GO:0004674">
    <property type="term" value="F:protein serine/threonine kinase activity"/>
    <property type="evidence" value="ECO:0007669"/>
    <property type="project" value="UniProtKB-KW"/>
</dbReference>
<dbReference type="GO" id="GO:0005524">
    <property type="term" value="F:ATP binding"/>
    <property type="evidence" value="ECO:0007669"/>
    <property type="project" value="UniProtKB-KW"/>
</dbReference>
<keyword evidence="7" id="KW-0067">ATP-binding</keyword>
<dbReference type="FunFam" id="3.30.200.20:FF:001236">
    <property type="entry name" value="AGC/RSK protein kinase"/>
    <property type="match status" value="1"/>
</dbReference>
<feature type="compositionally biased region" description="Low complexity" evidence="10">
    <location>
        <begin position="41"/>
        <end position="58"/>
    </location>
</feature>
<dbReference type="SMART" id="SM00220">
    <property type="entry name" value="S_TKc"/>
    <property type="match status" value="1"/>
</dbReference>
<protein>
    <recommendedName>
        <fullName evidence="2">non-specific serine/threonine protein kinase</fullName>
        <ecNumber evidence="2">2.7.11.1</ecNumber>
    </recommendedName>
</protein>
<feature type="domain" description="Protein kinase" evidence="11">
    <location>
        <begin position="413"/>
        <end position="700"/>
    </location>
</feature>
<feature type="compositionally biased region" description="Polar residues" evidence="10">
    <location>
        <begin position="82"/>
        <end position="93"/>
    </location>
</feature>
<dbReference type="EMBL" id="BJWK01000002">
    <property type="protein sequence ID" value="GEM07159.1"/>
    <property type="molecule type" value="Genomic_DNA"/>
</dbReference>
<dbReference type="Proteomes" id="UP000321518">
    <property type="component" value="Unassembled WGS sequence"/>
</dbReference>
<keyword evidence="3 12" id="KW-0723">Serine/threonine-protein kinase</keyword>
<proteinExistence type="inferred from homology"/>
<evidence type="ECO:0000256" key="6">
    <source>
        <dbReference type="ARBA" id="ARBA00022777"/>
    </source>
</evidence>
<feature type="region of interest" description="Disordered" evidence="10">
    <location>
        <begin position="754"/>
        <end position="805"/>
    </location>
</feature>
<dbReference type="EC" id="2.7.11.1" evidence="2"/>
<feature type="compositionally biased region" description="Low complexity" evidence="10">
    <location>
        <begin position="107"/>
        <end position="122"/>
    </location>
</feature>
<evidence type="ECO:0000256" key="2">
    <source>
        <dbReference type="ARBA" id="ARBA00012513"/>
    </source>
</evidence>
<comment type="catalytic activity">
    <reaction evidence="8">
        <text>L-threonyl-[protein] + ATP = O-phospho-L-threonyl-[protein] + ADP + H(+)</text>
        <dbReference type="Rhea" id="RHEA:46608"/>
        <dbReference type="Rhea" id="RHEA-COMP:11060"/>
        <dbReference type="Rhea" id="RHEA-COMP:11605"/>
        <dbReference type="ChEBI" id="CHEBI:15378"/>
        <dbReference type="ChEBI" id="CHEBI:30013"/>
        <dbReference type="ChEBI" id="CHEBI:30616"/>
        <dbReference type="ChEBI" id="CHEBI:61977"/>
        <dbReference type="ChEBI" id="CHEBI:456216"/>
        <dbReference type="EC" id="2.7.11.1"/>
    </reaction>
</comment>
<evidence type="ECO:0000313" key="12">
    <source>
        <dbReference type="EMBL" id="GEM07159.1"/>
    </source>
</evidence>
<evidence type="ECO:0000256" key="3">
    <source>
        <dbReference type="ARBA" id="ARBA00022527"/>
    </source>
</evidence>
<comment type="catalytic activity">
    <reaction evidence="9">
        <text>L-seryl-[protein] + ATP = O-phospho-L-seryl-[protein] + ADP + H(+)</text>
        <dbReference type="Rhea" id="RHEA:17989"/>
        <dbReference type="Rhea" id="RHEA-COMP:9863"/>
        <dbReference type="Rhea" id="RHEA-COMP:11604"/>
        <dbReference type="ChEBI" id="CHEBI:15378"/>
        <dbReference type="ChEBI" id="CHEBI:29999"/>
        <dbReference type="ChEBI" id="CHEBI:30616"/>
        <dbReference type="ChEBI" id="CHEBI:83421"/>
        <dbReference type="ChEBI" id="CHEBI:456216"/>
        <dbReference type="EC" id="2.7.11.1"/>
    </reaction>
</comment>
<evidence type="ECO:0000259" key="11">
    <source>
        <dbReference type="PROSITE" id="PS50011"/>
    </source>
</evidence>
<evidence type="ECO:0000256" key="1">
    <source>
        <dbReference type="ARBA" id="ARBA00009903"/>
    </source>
</evidence>
<name>A0A511KA06_RHOTO</name>
<dbReference type="FunFam" id="1.10.510.10:FF:000121">
    <property type="entry name" value="Serine/threonine-protein kinase nrc-2"/>
    <property type="match status" value="1"/>
</dbReference>
<sequence length="805" mass="85177">MAILDPSSSSTPPAPNPRSASPPPSPSPWKRMVGRLSRKNSAASSPPLAATSTSAPSTGQGGADGTGDGDRGGFFTAGAGASNSSNKTLTNSARSLRPPSTPGGGTTRSTSFASTAPSASPGLQLSRGTNAGITDGYFGAHAVSASGTSSPALSNKSWKSGSLSMSGKETHSASSRKMDKFRSLSRSQCGRRRSGSGTGVGGAGDASTPSQRFASNPVGSSSSGGFSTVRFLRRVASAPNTKALFNGSLFSSHPYPASKNAFRADSGSDEGVPPLPTGVIPVGELHDSGVSFGSGSGEEKLKKKVKESAARSTNSDETKSSSGSSSSSNGTGAASEMARQASQTSTVPSPTRSRSSPQISSKSPSLPSSSLLAPPSPSLNAGGLPGSPRAAFRRTYSSSSIRVRNLQVGPSSFQKIRLLGKGDVGKVYLVREKQTKKLFAMKVLSKREMIKRNKVKRALAEEEILAGSNHPFIVTLYHSFQSDDYLYLCMEYCLGGEFFRALQTRPGKCLPEEDAKFYAAEVVAALEYLHLMGFIYRDLKPENILLHETGHIMLSDFDLSKQSDPNGFGGAPAAIKLITPNGVPLVDTKSCIADFRTNSFVGTEEYICPEVINGRGHSSAVDWWTFGILVYEMLYGCTPFKGPNRHATFSNVLRNEPSFPDHPATTTLCKSVIKKLLIKDENRRLGSQSGASEVKQHRWFANINWGLLRHQKPPIIPQVVNAEQTNFRSMRESKSLDLEGQSAWLPWPEAEDGFHQTPSASPGLTPVGTPGLAGGPTMVVDVGPGARKERKERRHRKEGAEAVAA</sequence>
<keyword evidence="6 12" id="KW-0418">Kinase</keyword>
<dbReference type="OrthoDB" id="432483at2759"/>
<evidence type="ECO:0000256" key="10">
    <source>
        <dbReference type="SAM" id="MobiDB-lite"/>
    </source>
</evidence>
<keyword evidence="5" id="KW-0547">Nucleotide-binding</keyword>
<evidence type="ECO:0000256" key="7">
    <source>
        <dbReference type="ARBA" id="ARBA00022840"/>
    </source>
</evidence>
<dbReference type="PANTHER" id="PTHR45637">
    <property type="entry name" value="FLIPPASE KINASE 1-RELATED"/>
    <property type="match status" value="1"/>
</dbReference>